<comment type="caution">
    <text evidence="1">The sequence shown here is derived from an EMBL/GenBank/DDBJ whole genome shotgun (WGS) entry which is preliminary data.</text>
</comment>
<evidence type="ECO:0000313" key="2">
    <source>
        <dbReference type="Proteomes" id="UP001201179"/>
    </source>
</evidence>
<accession>A0AAW5B2J0</accession>
<proteinExistence type="predicted"/>
<reference evidence="1" key="1">
    <citation type="submission" date="2022-01" db="EMBL/GenBank/DDBJ databases">
        <authorList>
            <person name="Mingchao X."/>
        </authorList>
    </citation>
    <scope>NUCLEOTIDE SEQUENCE</scope>
    <source>
        <strain evidence="1">Bv4372</strain>
    </source>
</reference>
<gene>
    <name evidence="1" type="ORF">L4X52_22545</name>
</gene>
<name>A0AAW5B2J0_PHOVU</name>
<evidence type="ECO:0000313" key="1">
    <source>
        <dbReference type="EMBL" id="MCG0342717.1"/>
    </source>
</evidence>
<dbReference type="AlphaFoldDB" id="A0AAW5B2J0"/>
<organism evidence="1 2">
    <name type="scientific">Phocaeicola vulgatus</name>
    <name type="common">Bacteroides vulgatus</name>
    <dbReference type="NCBI Taxonomy" id="821"/>
    <lineage>
        <taxon>Bacteria</taxon>
        <taxon>Pseudomonadati</taxon>
        <taxon>Bacteroidota</taxon>
        <taxon>Bacteroidia</taxon>
        <taxon>Bacteroidales</taxon>
        <taxon>Bacteroidaceae</taxon>
        <taxon>Phocaeicola</taxon>
    </lineage>
</organism>
<dbReference type="EMBL" id="JAKKWZ010000103">
    <property type="protein sequence ID" value="MCG0342717.1"/>
    <property type="molecule type" value="Genomic_DNA"/>
</dbReference>
<dbReference type="Proteomes" id="UP001201179">
    <property type="component" value="Unassembled WGS sequence"/>
</dbReference>
<dbReference type="RefSeq" id="WP_237472207.1">
    <property type="nucleotide sequence ID" value="NZ_JAKKWZ010000103.1"/>
</dbReference>
<sequence>MADTDVRRISGLESSEAIGKWPVDKPEDNTADFIKPILKIKKSTISVSA</sequence>
<protein>
    <submittedName>
        <fullName evidence="1">Uncharacterized protein</fullName>
    </submittedName>
</protein>